<dbReference type="Proteomes" id="UP000321606">
    <property type="component" value="Chromosome"/>
</dbReference>
<evidence type="ECO:0000259" key="7">
    <source>
        <dbReference type="Pfam" id="PF00248"/>
    </source>
</evidence>
<keyword evidence="2" id="KW-0521">NADP</keyword>
<proteinExistence type="inferred from homology"/>
<dbReference type="OrthoDB" id="9804790at2"/>
<evidence type="ECO:0000256" key="2">
    <source>
        <dbReference type="ARBA" id="ARBA00022857"/>
    </source>
</evidence>
<dbReference type="PROSITE" id="PS00062">
    <property type="entry name" value="ALDOKETO_REDUCTASE_2"/>
    <property type="match status" value="1"/>
</dbReference>
<dbReference type="Gene3D" id="3.20.20.100">
    <property type="entry name" value="NADP-dependent oxidoreductase domain"/>
    <property type="match status" value="1"/>
</dbReference>
<accession>A0A510JG44</accession>
<dbReference type="RefSeq" id="WP_006807740.1">
    <property type="nucleotide sequence ID" value="NZ_AP019822.1"/>
</dbReference>
<dbReference type="AlphaFoldDB" id="A0A510JG44"/>
<reference evidence="8 9" key="1">
    <citation type="submission" date="2019-07" db="EMBL/GenBank/DDBJ databases">
        <title>Complete Genome Sequence of Leptotrichia goodfellowii Strain JCM 16774.</title>
        <authorList>
            <person name="Watanabe S."/>
            <person name="Cui L."/>
        </authorList>
    </citation>
    <scope>NUCLEOTIDE SEQUENCE [LARGE SCALE GENOMIC DNA]</scope>
    <source>
        <strain evidence="8 9">JCM16774</strain>
    </source>
</reference>
<feature type="domain" description="NADP-dependent oxidoreductase" evidence="7">
    <location>
        <begin position="19"/>
        <end position="271"/>
    </location>
</feature>
<dbReference type="KEGG" id="lgo:JCM16774_1869"/>
<dbReference type="InterPro" id="IPR020471">
    <property type="entry name" value="AKR"/>
</dbReference>
<feature type="binding site" evidence="5">
    <location>
        <position position="115"/>
    </location>
    <ligand>
        <name>substrate</name>
    </ligand>
</feature>
<dbReference type="InterPro" id="IPR018170">
    <property type="entry name" value="Aldo/ket_reductase_CS"/>
</dbReference>
<dbReference type="GO" id="GO:0016616">
    <property type="term" value="F:oxidoreductase activity, acting on the CH-OH group of donors, NAD or NADP as acceptor"/>
    <property type="evidence" value="ECO:0007669"/>
    <property type="project" value="UniProtKB-ARBA"/>
</dbReference>
<name>A0A510JG44_9FUSO</name>
<dbReference type="PROSITE" id="PS00063">
    <property type="entry name" value="ALDOKETO_REDUCTASE_3"/>
    <property type="match status" value="1"/>
</dbReference>
<dbReference type="PRINTS" id="PR00069">
    <property type="entry name" value="ALDKETRDTASE"/>
</dbReference>
<evidence type="ECO:0000256" key="1">
    <source>
        <dbReference type="ARBA" id="ARBA00007905"/>
    </source>
</evidence>
<dbReference type="PANTHER" id="PTHR43827:SF3">
    <property type="entry name" value="NADP-DEPENDENT OXIDOREDUCTASE DOMAIN-CONTAINING PROTEIN"/>
    <property type="match status" value="1"/>
</dbReference>
<evidence type="ECO:0000256" key="6">
    <source>
        <dbReference type="PIRSR" id="PIRSR000097-3"/>
    </source>
</evidence>
<gene>
    <name evidence="8" type="ORF">JCM16774_1869</name>
</gene>
<sequence length="287" mass="32949">MKNSDKTVILLNGVKMPILGFGTWKIEDEKEAFNSVKEAIETGYTHIDTASFYKNEESVGSGIKEGLKSKGLKREDIFVTTKVWNTEQGYENTLEAFERSLKKLDTGYVDLYLIHWPVTKAYENEWRTKIKETWKAMEKLHKEGKIKAIGVSNFLVHHLEELLSDCEVKPMVDQIEFHPGHNQKETVEFCRKHNIAVEAWSPLGRGVVLDNEFLAEIAAKYNKTVAQICLRWIVQQGIAALPKSTKKERIQSNFHIFDFELSEEDMKKITNMKPTGYSGSDPNLGRY</sequence>
<dbReference type="FunFam" id="3.20.20.100:FF:000015">
    <property type="entry name" value="Oxidoreductase, aldo/keto reductase family"/>
    <property type="match status" value="1"/>
</dbReference>
<dbReference type="InterPro" id="IPR023210">
    <property type="entry name" value="NADP_OxRdtase_dom"/>
</dbReference>
<dbReference type="PIRSF" id="PIRSF000097">
    <property type="entry name" value="AKR"/>
    <property type="match status" value="1"/>
</dbReference>
<protein>
    <submittedName>
        <fullName evidence="8">Oxidoreductase, aldo/keto reductase family protein</fullName>
    </submittedName>
</protein>
<dbReference type="PANTHER" id="PTHR43827">
    <property type="entry name" value="2,5-DIKETO-D-GLUCONIC ACID REDUCTASE"/>
    <property type="match status" value="1"/>
</dbReference>
<evidence type="ECO:0000256" key="3">
    <source>
        <dbReference type="ARBA" id="ARBA00023002"/>
    </source>
</evidence>
<comment type="similarity">
    <text evidence="1">Belongs to the aldo/keto reductase family.</text>
</comment>
<evidence type="ECO:0000256" key="4">
    <source>
        <dbReference type="PIRSR" id="PIRSR000097-1"/>
    </source>
</evidence>
<dbReference type="InterPro" id="IPR036812">
    <property type="entry name" value="NAD(P)_OxRdtase_dom_sf"/>
</dbReference>
<evidence type="ECO:0000313" key="9">
    <source>
        <dbReference type="Proteomes" id="UP000321606"/>
    </source>
</evidence>
<dbReference type="SUPFAM" id="SSF51430">
    <property type="entry name" value="NAD(P)-linked oxidoreductase"/>
    <property type="match status" value="1"/>
</dbReference>
<dbReference type="STRING" id="714315.GCA_000516535_01875"/>
<dbReference type="EMBL" id="AP019822">
    <property type="protein sequence ID" value="BBM36923.1"/>
    <property type="molecule type" value="Genomic_DNA"/>
</dbReference>
<evidence type="ECO:0000313" key="8">
    <source>
        <dbReference type="EMBL" id="BBM36923.1"/>
    </source>
</evidence>
<evidence type="ECO:0000256" key="5">
    <source>
        <dbReference type="PIRSR" id="PIRSR000097-2"/>
    </source>
</evidence>
<keyword evidence="3" id="KW-0560">Oxidoreductase</keyword>
<feature type="active site" description="Proton donor" evidence="4">
    <location>
        <position position="53"/>
    </location>
</feature>
<dbReference type="Pfam" id="PF00248">
    <property type="entry name" value="Aldo_ket_red"/>
    <property type="match status" value="1"/>
</dbReference>
<feature type="site" description="Lowers pKa of active site Tyr" evidence="6">
    <location>
        <position position="82"/>
    </location>
</feature>
<organism evidence="8 9">
    <name type="scientific">Pseudoleptotrichia goodfellowii</name>
    <dbReference type="NCBI Taxonomy" id="157692"/>
    <lineage>
        <taxon>Bacteria</taxon>
        <taxon>Fusobacteriati</taxon>
        <taxon>Fusobacteriota</taxon>
        <taxon>Fusobacteriia</taxon>
        <taxon>Fusobacteriales</taxon>
        <taxon>Leptotrichiaceae</taxon>
        <taxon>Pseudoleptotrichia</taxon>
    </lineage>
</organism>
<dbReference type="CDD" id="cd19071">
    <property type="entry name" value="AKR_AKR1-5-like"/>
    <property type="match status" value="1"/>
</dbReference>